<evidence type="ECO:0000313" key="2">
    <source>
        <dbReference type="EMBL" id="SIO16649.1"/>
    </source>
</evidence>
<feature type="transmembrane region" description="Helical" evidence="1">
    <location>
        <begin position="509"/>
        <end position="532"/>
    </location>
</feature>
<feature type="transmembrane region" description="Helical" evidence="1">
    <location>
        <begin position="29"/>
        <end position="47"/>
    </location>
</feature>
<proteinExistence type="predicted"/>
<keyword evidence="1" id="KW-0472">Membrane</keyword>
<sequence>MFEFRILLRKDILILLNNIKLILKNPLRLLPYGGLLAYFFFIYTMRMKSRPEESGMQTPDLEGIPEVNFALQNVVGGITILALSFFVFQLYRATKKNISFFKMADVNLLFTAPVKPENILIYYMARSILPALGGSILFLFYGASQLADQFELTAGNIVFLVLGFALFFFMIFPLRFLIYTLHTKYGIMNYIKSGVSILGVVLGLMILIPGLMAEKFWQGMFSWVSSPWFNFFPIVGWSRGIMSYVWDQNVILSSCFLMLYGLAYYTIVKLVIQFSGYYYEDVLEATKSNEEKIEKVRGKKQASEASFSMNAKKQLALPDFGVGAKAFYWRNYVHSSRQDFHPLFGIYSLIMTGLGILFAILSRFDWFSHKLFYGYLVVLFVFYFMAGIGRASVGDLKKPFFILIPASWSAKFWNMIKLDLFQILLFSGLMIIPSVFIAELNWAIIPLFLLGMLGFYLIGFSINLIPQIALDESWDRILIKPLLIGGIFIFGIIPSGVASILIFVLTKKFVFGLLTLVLGVAFVTAILLHVTLDVIKKVEFKEV</sequence>
<feature type="transmembrane region" description="Helical" evidence="1">
    <location>
        <begin position="420"/>
        <end position="438"/>
    </location>
</feature>
<evidence type="ECO:0000313" key="3">
    <source>
        <dbReference type="Proteomes" id="UP000185221"/>
    </source>
</evidence>
<feature type="transmembrane region" description="Helical" evidence="1">
    <location>
        <begin position="120"/>
        <end position="142"/>
    </location>
</feature>
<accession>A0A1N6HAA9</accession>
<feature type="transmembrane region" description="Helical" evidence="1">
    <location>
        <begin position="372"/>
        <end position="390"/>
    </location>
</feature>
<protein>
    <submittedName>
        <fullName evidence="2">Putative ABC exporter</fullName>
    </submittedName>
</protein>
<dbReference type="AlphaFoldDB" id="A0A1N6HAA9"/>
<feature type="transmembrane region" description="Helical" evidence="1">
    <location>
        <begin position="190"/>
        <end position="208"/>
    </location>
</feature>
<dbReference type="STRING" id="226505.SAMN05444394_3682"/>
<dbReference type="RefSeq" id="WP_074226452.1">
    <property type="nucleotide sequence ID" value="NZ_FSRC01000003.1"/>
</dbReference>
<gene>
    <name evidence="2" type="ORF">SAMN05444394_3682</name>
</gene>
<feature type="transmembrane region" description="Helical" evidence="1">
    <location>
        <begin position="340"/>
        <end position="360"/>
    </location>
</feature>
<organism evidence="2 3">
    <name type="scientific">Algoriphagus halophilus</name>
    <dbReference type="NCBI Taxonomy" id="226505"/>
    <lineage>
        <taxon>Bacteria</taxon>
        <taxon>Pseudomonadati</taxon>
        <taxon>Bacteroidota</taxon>
        <taxon>Cytophagia</taxon>
        <taxon>Cytophagales</taxon>
        <taxon>Cyclobacteriaceae</taxon>
        <taxon>Algoriphagus</taxon>
    </lineage>
</organism>
<dbReference type="OrthoDB" id="816862at2"/>
<dbReference type="EMBL" id="FSRC01000003">
    <property type="protein sequence ID" value="SIO16649.1"/>
    <property type="molecule type" value="Genomic_DNA"/>
</dbReference>
<feature type="transmembrane region" description="Helical" evidence="1">
    <location>
        <begin position="250"/>
        <end position="272"/>
    </location>
</feature>
<feature type="transmembrane region" description="Helical" evidence="1">
    <location>
        <begin position="67"/>
        <end position="91"/>
    </location>
</feature>
<evidence type="ECO:0000256" key="1">
    <source>
        <dbReference type="SAM" id="Phobius"/>
    </source>
</evidence>
<keyword evidence="1" id="KW-1133">Transmembrane helix</keyword>
<feature type="transmembrane region" description="Helical" evidence="1">
    <location>
        <begin position="220"/>
        <end position="238"/>
    </location>
</feature>
<dbReference type="InterPro" id="IPR031584">
    <property type="entry name" value="Put_ABC_export"/>
</dbReference>
<reference evidence="3" key="1">
    <citation type="submission" date="2016-11" db="EMBL/GenBank/DDBJ databases">
        <authorList>
            <person name="Varghese N."/>
            <person name="Submissions S."/>
        </authorList>
    </citation>
    <scope>NUCLEOTIDE SEQUENCE [LARGE SCALE GENOMIC DNA]</scope>
    <source>
        <strain evidence="3">DSM 15292</strain>
    </source>
</reference>
<feature type="transmembrane region" description="Helical" evidence="1">
    <location>
        <begin position="154"/>
        <end position="178"/>
    </location>
</feature>
<keyword evidence="1" id="KW-0812">Transmembrane</keyword>
<dbReference type="Proteomes" id="UP000185221">
    <property type="component" value="Unassembled WGS sequence"/>
</dbReference>
<dbReference type="Pfam" id="PF16962">
    <property type="entry name" value="ABC_export"/>
    <property type="match status" value="1"/>
</dbReference>
<feature type="transmembrane region" description="Helical" evidence="1">
    <location>
        <begin position="477"/>
        <end position="503"/>
    </location>
</feature>
<feature type="transmembrane region" description="Helical" evidence="1">
    <location>
        <begin position="444"/>
        <end position="465"/>
    </location>
</feature>
<name>A0A1N6HAA9_9BACT</name>
<keyword evidence="3" id="KW-1185">Reference proteome</keyword>